<dbReference type="OrthoDB" id="5772680at2"/>
<evidence type="ECO:0000313" key="10">
    <source>
        <dbReference type="EMBL" id="PWG82665.1"/>
    </source>
</evidence>
<keyword evidence="5 6" id="KW-0472">Membrane</keyword>
<keyword evidence="2" id="KW-1003">Cell membrane</keyword>
<evidence type="ECO:0000259" key="9">
    <source>
        <dbReference type="Pfam" id="PF22744"/>
    </source>
</evidence>
<dbReference type="Proteomes" id="UP000245647">
    <property type="component" value="Unassembled WGS sequence"/>
</dbReference>
<keyword evidence="3 6" id="KW-0812">Transmembrane</keyword>
<dbReference type="InterPro" id="IPR007168">
    <property type="entry name" value="Phageshock_PspC_N"/>
</dbReference>
<evidence type="ECO:0000256" key="6">
    <source>
        <dbReference type="SAM" id="Phobius"/>
    </source>
</evidence>
<keyword evidence="4 6" id="KW-1133">Transmembrane helix</keyword>
<comment type="caution">
    <text evidence="10">The sequence shown here is derived from an EMBL/GenBank/DDBJ whole genome shotgun (WGS) entry which is preliminary data.</text>
</comment>
<proteinExistence type="predicted"/>
<feature type="transmembrane region" description="Helical" evidence="6">
    <location>
        <begin position="317"/>
        <end position="335"/>
    </location>
</feature>
<evidence type="ECO:0000259" key="8">
    <source>
        <dbReference type="Pfam" id="PF22571"/>
    </source>
</evidence>
<sequence length="532" mass="60904">MNKTIIININGMVFHIEEDAYEVLRAYMTDVKRHFAYTADSEEIVTDIENRLAEMFNERLAEQNKQVIVVQDVTEITARMGSANDFDVQDEDSSYNTSGFRAERKLYRDTDDRIIGGVCSGLGHYFDMEAKWIRVITLIITLLWGTGLIVYIILWIVMPAAKTRTEKMAMKGEPINLQNFKKNFDEELEAVRGNLNDLHNSAKPGIRRTGDFFSEFFRNTGDVIGKVVVLFVKIIGGIIIFSGVMSLFFLVMGLIFAVGFWDTTGFQVFPINVINPEYRNPIFFSAFLLLLIPLIALVLFAIRVLFNRKVITRTGSFALLILWITGLGMAVFYGSKVGSEFQEDARFEQTTALKPEPVLYIRQNSAKFLTHEDSLRYDIAKDRFAGRILIDDEDNEIGMATKFDFYIEKSTDGTYSVTKEITARGRNFEAALKAAQKTLYRFVQADSVITFDKYFYLSDNTPYRGHEVKVILRVPENTKLVIDRELNGRLHNYNLDECVPSESKWETPSQWIMTTDGMTCAIDSLRKKREAE</sequence>
<reference evidence="10 11" key="1">
    <citation type="submission" date="2018-04" db="EMBL/GenBank/DDBJ databases">
        <title>Pedobacter chongqingensis sp. nov., isolated from a rottenly hemp rope.</title>
        <authorList>
            <person name="Cai Y."/>
        </authorList>
    </citation>
    <scope>NUCLEOTIDE SEQUENCE [LARGE SCALE GENOMIC DNA]</scope>
    <source>
        <strain evidence="10 11">FJ4-8</strain>
    </source>
</reference>
<evidence type="ECO:0000256" key="1">
    <source>
        <dbReference type="ARBA" id="ARBA00004162"/>
    </source>
</evidence>
<evidence type="ECO:0000256" key="5">
    <source>
        <dbReference type="ARBA" id="ARBA00023136"/>
    </source>
</evidence>
<feature type="domain" description="Phage shock protein PspC N-terminal" evidence="7">
    <location>
        <begin position="104"/>
        <end position="160"/>
    </location>
</feature>
<dbReference type="InterPro" id="IPR054319">
    <property type="entry name" value="PspC-rel_ToastRack"/>
</dbReference>
<evidence type="ECO:0000256" key="4">
    <source>
        <dbReference type="ARBA" id="ARBA00022989"/>
    </source>
</evidence>
<feature type="domain" description="PspC-related transmembrane region" evidence="8">
    <location>
        <begin position="208"/>
        <end position="341"/>
    </location>
</feature>
<evidence type="ECO:0000256" key="3">
    <source>
        <dbReference type="ARBA" id="ARBA00022692"/>
    </source>
</evidence>
<dbReference type="PANTHER" id="PTHR33885:SF3">
    <property type="entry name" value="PHAGE SHOCK PROTEIN C"/>
    <property type="match status" value="1"/>
</dbReference>
<feature type="transmembrane region" description="Helical" evidence="6">
    <location>
        <begin position="132"/>
        <end position="158"/>
    </location>
</feature>
<dbReference type="GO" id="GO:0005886">
    <property type="term" value="C:plasma membrane"/>
    <property type="evidence" value="ECO:0007669"/>
    <property type="project" value="UniProtKB-SubCell"/>
</dbReference>
<comment type="subcellular location">
    <subcellularLocation>
        <location evidence="1">Cell membrane</location>
        <topology evidence="1">Single-pass membrane protein</topology>
    </subcellularLocation>
</comment>
<dbReference type="Pfam" id="PF22571">
    <property type="entry name" value="LiaI-LiaF-TM_PspC"/>
    <property type="match status" value="1"/>
</dbReference>
<gene>
    <name evidence="10" type="ORF">DDR33_02055</name>
</gene>
<feature type="transmembrane region" description="Helical" evidence="6">
    <location>
        <begin position="281"/>
        <end position="305"/>
    </location>
</feature>
<dbReference type="PANTHER" id="PTHR33885">
    <property type="entry name" value="PHAGE SHOCK PROTEIN C"/>
    <property type="match status" value="1"/>
</dbReference>
<dbReference type="Pfam" id="PF22744">
    <property type="entry name" value="Toast-rack_PspC-Cterm"/>
    <property type="match status" value="1"/>
</dbReference>
<evidence type="ECO:0000313" key="11">
    <source>
        <dbReference type="Proteomes" id="UP000245647"/>
    </source>
</evidence>
<name>A0A2U2PMN8_9SPHI</name>
<organism evidence="10 11">
    <name type="scientific">Pararcticibacter amylolyticus</name>
    <dbReference type="NCBI Taxonomy" id="2173175"/>
    <lineage>
        <taxon>Bacteria</taxon>
        <taxon>Pseudomonadati</taxon>
        <taxon>Bacteroidota</taxon>
        <taxon>Sphingobacteriia</taxon>
        <taxon>Sphingobacteriales</taxon>
        <taxon>Sphingobacteriaceae</taxon>
        <taxon>Pararcticibacter</taxon>
    </lineage>
</organism>
<feature type="domain" description="PspC-related ToastRack" evidence="9">
    <location>
        <begin position="390"/>
        <end position="521"/>
    </location>
</feature>
<dbReference type="InterPro" id="IPR054321">
    <property type="entry name" value="PspC-rel_TM"/>
</dbReference>
<dbReference type="InterPro" id="IPR052027">
    <property type="entry name" value="PspC"/>
</dbReference>
<evidence type="ECO:0000256" key="2">
    <source>
        <dbReference type="ARBA" id="ARBA00022475"/>
    </source>
</evidence>
<protein>
    <submittedName>
        <fullName evidence="10">PspC family transcriptional regulator</fullName>
    </submittedName>
</protein>
<evidence type="ECO:0000259" key="7">
    <source>
        <dbReference type="Pfam" id="PF04024"/>
    </source>
</evidence>
<dbReference type="AlphaFoldDB" id="A0A2U2PMN8"/>
<dbReference type="EMBL" id="QEAS01000001">
    <property type="protein sequence ID" value="PWG82665.1"/>
    <property type="molecule type" value="Genomic_DNA"/>
</dbReference>
<accession>A0A2U2PMN8</accession>
<keyword evidence="11" id="KW-1185">Reference proteome</keyword>
<dbReference type="Pfam" id="PF04024">
    <property type="entry name" value="PspC"/>
    <property type="match status" value="1"/>
</dbReference>
<feature type="transmembrane region" description="Helical" evidence="6">
    <location>
        <begin position="228"/>
        <end position="261"/>
    </location>
</feature>